<proteinExistence type="predicted"/>
<gene>
    <name evidence="2" type="ORF">SMTD_LOCUS4102</name>
</gene>
<feature type="compositionally biased region" description="Basic and acidic residues" evidence="1">
    <location>
        <begin position="16"/>
        <end position="39"/>
    </location>
</feature>
<name>A0A183NPR6_9TREM</name>
<sequence length="39" mass="4652">MKSQRNYLLLKRLHKDKSVHDKLDEPHSEKDKHSKLLVG</sequence>
<dbReference type="AlphaFoldDB" id="A0A183NPR6"/>
<feature type="region of interest" description="Disordered" evidence="1">
    <location>
        <begin position="1"/>
        <end position="39"/>
    </location>
</feature>
<organism evidence="2 3">
    <name type="scientific">Schistosoma mattheei</name>
    <dbReference type="NCBI Taxonomy" id="31246"/>
    <lineage>
        <taxon>Eukaryota</taxon>
        <taxon>Metazoa</taxon>
        <taxon>Spiralia</taxon>
        <taxon>Lophotrochozoa</taxon>
        <taxon>Platyhelminthes</taxon>
        <taxon>Trematoda</taxon>
        <taxon>Digenea</taxon>
        <taxon>Strigeidida</taxon>
        <taxon>Schistosomatoidea</taxon>
        <taxon>Schistosomatidae</taxon>
        <taxon>Schistosoma</taxon>
    </lineage>
</organism>
<keyword evidence="3" id="KW-1185">Reference proteome</keyword>
<dbReference type="EMBL" id="UZAL01009881">
    <property type="protein sequence ID" value="VDP02742.1"/>
    <property type="molecule type" value="Genomic_DNA"/>
</dbReference>
<accession>A0A183NPR6</accession>
<evidence type="ECO:0000313" key="2">
    <source>
        <dbReference type="EMBL" id="VDP02742.1"/>
    </source>
</evidence>
<evidence type="ECO:0000313" key="3">
    <source>
        <dbReference type="Proteomes" id="UP000269396"/>
    </source>
</evidence>
<reference evidence="2 3" key="1">
    <citation type="submission" date="2018-11" db="EMBL/GenBank/DDBJ databases">
        <authorList>
            <consortium name="Pathogen Informatics"/>
        </authorList>
    </citation>
    <scope>NUCLEOTIDE SEQUENCE [LARGE SCALE GENOMIC DNA]</scope>
    <source>
        <strain>Denwood</strain>
        <strain evidence="3">Zambia</strain>
    </source>
</reference>
<evidence type="ECO:0000256" key="1">
    <source>
        <dbReference type="SAM" id="MobiDB-lite"/>
    </source>
</evidence>
<dbReference type="Proteomes" id="UP000269396">
    <property type="component" value="Unassembled WGS sequence"/>
</dbReference>
<protein>
    <submittedName>
        <fullName evidence="2">Uncharacterized protein</fullName>
    </submittedName>
</protein>